<protein>
    <submittedName>
        <fullName evidence="6">Organic cation transporter-like protein</fullName>
    </submittedName>
</protein>
<evidence type="ECO:0000256" key="2">
    <source>
        <dbReference type="ARBA" id="ARBA00022692"/>
    </source>
</evidence>
<sequence length="376" mass="42497">MDVEYRCEVPKCDRENSHFDPPWIQNAVPFIGAIPAKCMRYVVNITDDLANCTEESVFMTTKLEKCNKFVYKTREKSILHEYNLHCDENVWKLALVGTVNNMGQFLSMFFSGIISDKLVNYFLYTPPLFLFVYFWIIPESIRWNLSKGKTDDAKNTLRQVASVNGKELSEHSLEKLFKTPILICRLVVCFFCWMTCSFLFFGLTLNSVGLAGNNYLDFILTCLVEIPAYFACIYIVDRLGRRWSLSGSFFITGISCCVYTFIPAGFSNLSLTLWLLAKFGATAAYTVIFVVTSELFPTSLRHSLVGACSTFATIGSMVAPQTPLLAKIWDPLPAILYTIMAVIAGFLTLLFPETVDVTLPDTIEEAVRIGKSKRHI</sequence>
<dbReference type="Pfam" id="PF00083">
    <property type="entry name" value="Sugar_tr"/>
    <property type="match status" value="1"/>
</dbReference>
<dbReference type="eggNOG" id="KOG0255">
    <property type="taxonomic scope" value="Eukaryota"/>
</dbReference>
<dbReference type="HOGENOM" id="CLU_001265_33_5_1"/>
<evidence type="ECO:0000256" key="3">
    <source>
        <dbReference type="ARBA" id="ARBA00022989"/>
    </source>
</evidence>
<feature type="transmembrane region" description="Helical" evidence="5">
    <location>
        <begin position="215"/>
        <end position="236"/>
    </location>
</feature>
<keyword evidence="3 5" id="KW-1133">Transmembrane helix</keyword>
<keyword evidence="4 5" id="KW-0472">Membrane</keyword>
<dbReference type="InterPro" id="IPR036259">
    <property type="entry name" value="MFS_trans_sf"/>
</dbReference>
<dbReference type="EMBL" id="KQ971310">
    <property type="protein sequence ID" value="EFA11923.2"/>
    <property type="molecule type" value="Genomic_DNA"/>
</dbReference>
<dbReference type="InterPro" id="IPR005828">
    <property type="entry name" value="MFS_sugar_transport-like"/>
</dbReference>
<evidence type="ECO:0000256" key="1">
    <source>
        <dbReference type="ARBA" id="ARBA00004141"/>
    </source>
</evidence>
<feature type="transmembrane region" description="Helical" evidence="5">
    <location>
        <begin position="248"/>
        <end position="266"/>
    </location>
</feature>
<reference evidence="6 7" key="1">
    <citation type="journal article" date="2008" name="Nature">
        <title>The genome of the model beetle and pest Tribolium castaneum.</title>
        <authorList>
            <consortium name="Tribolium Genome Sequencing Consortium"/>
            <person name="Richards S."/>
            <person name="Gibbs R.A."/>
            <person name="Weinstock G.M."/>
            <person name="Brown S.J."/>
            <person name="Denell R."/>
            <person name="Beeman R.W."/>
            <person name="Gibbs R."/>
            <person name="Beeman R.W."/>
            <person name="Brown S.J."/>
            <person name="Bucher G."/>
            <person name="Friedrich M."/>
            <person name="Grimmelikhuijzen C.J."/>
            <person name="Klingler M."/>
            <person name="Lorenzen M."/>
            <person name="Richards S."/>
            <person name="Roth S."/>
            <person name="Schroder R."/>
            <person name="Tautz D."/>
            <person name="Zdobnov E.M."/>
            <person name="Muzny D."/>
            <person name="Gibbs R.A."/>
            <person name="Weinstock G.M."/>
            <person name="Attaway T."/>
            <person name="Bell S."/>
            <person name="Buhay C.J."/>
            <person name="Chandrabose M.N."/>
            <person name="Chavez D."/>
            <person name="Clerk-Blankenburg K.P."/>
            <person name="Cree A."/>
            <person name="Dao M."/>
            <person name="Davis C."/>
            <person name="Chacko J."/>
            <person name="Dinh H."/>
            <person name="Dugan-Rocha S."/>
            <person name="Fowler G."/>
            <person name="Garner T.T."/>
            <person name="Garnes J."/>
            <person name="Gnirke A."/>
            <person name="Hawes A."/>
            <person name="Hernandez J."/>
            <person name="Hines S."/>
            <person name="Holder M."/>
            <person name="Hume J."/>
            <person name="Jhangiani S.N."/>
            <person name="Joshi V."/>
            <person name="Khan Z.M."/>
            <person name="Jackson L."/>
            <person name="Kovar C."/>
            <person name="Kowis A."/>
            <person name="Lee S."/>
            <person name="Lewis L.R."/>
            <person name="Margolis J."/>
            <person name="Morgan M."/>
            <person name="Nazareth L.V."/>
            <person name="Nguyen N."/>
            <person name="Okwuonu G."/>
            <person name="Parker D."/>
            <person name="Richards S."/>
            <person name="Ruiz S.J."/>
            <person name="Santibanez J."/>
            <person name="Savard J."/>
            <person name="Scherer S.E."/>
            <person name="Schneider B."/>
            <person name="Sodergren E."/>
            <person name="Tautz D."/>
            <person name="Vattahil S."/>
            <person name="Villasana D."/>
            <person name="White C.S."/>
            <person name="Wright R."/>
            <person name="Park Y."/>
            <person name="Beeman R.W."/>
            <person name="Lord J."/>
            <person name="Oppert B."/>
            <person name="Lorenzen M."/>
            <person name="Brown S."/>
            <person name="Wang L."/>
            <person name="Savard J."/>
            <person name="Tautz D."/>
            <person name="Richards S."/>
            <person name="Weinstock G."/>
            <person name="Gibbs R.A."/>
            <person name="Liu Y."/>
            <person name="Worley K."/>
            <person name="Weinstock G."/>
            <person name="Elsik C.G."/>
            <person name="Reese J.T."/>
            <person name="Elhaik E."/>
            <person name="Landan G."/>
            <person name="Graur D."/>
            <person name="Arensburger P."/>
            <person name="Atkinson P."/>
            <person name="Beeman R.W."/>
            <person name="Beidler J."/>
            <person name="Brown S.J."/>
            <person name="Demuth J.P."/>
            <person name="Drury D.W."/>
            <person name="Du Y.Z."/>
            <person name="Fujiwara H."/>
            <person name="Lorenzen M."/>
            <person name="Maselli V."/>
            <person name="Osanai M."/>
            <person name="Park Y."/>
            <person name="Robertson H.M."/>
            <person name="Tu Z."/>
            <person name="Wang J.J."/>
            <person name="Wang S."/>
            <person name="Richards S."/>
            <person name="Song H."/>
            <person name="Zhang L."/>
            <person name="Sodergren E."/>
            <person name="Werner D."/>
            <person name="Stanke M."/>
            <person name="Morgenstern B."/>
            <person name="Solovyev V."/>
            <person name="Kosarev P."/>
            <person name="Brown G."/>
            <person name="Chen H.C."/>
            <person name="Ermolaeva O."/>
            <person name="Hlavina W."/>
            <person name="Kapustin Y."/>
            <person name="Kiryutin B."/>
            <person name="Kitts P."/>
            <person name="Maglott D."/>
            <person name="Pruitt K."/>
            <person name="Sapojnikov V."/>
            <person name="Souvorov A."/>
            <person name="Mackey A.J."/>
            <person name="Waterhouse R.M."/>
            <person name="Wyder S."/>
            <person name="Zdobnov E.M."/>
            <person name="Zdobnov E.M."/>
            <person name="Wyder S."/>
            <person name="Kriventseva E.V."/>
            <person name="Kadowaki T."/>
            <person name="Bork P."/>
            <person name="Aranda M."/>
            <person name="Bao R."/>
            <person name="Beermann A."/>
            <person name="Berns N."/>
            <person name="Bolognesi R."/>
            <person name="Bonneton F."/>
            <person name="Bopp D."/>
            <person name="Brown S.J."/>
            <person name="Bucher G."/>
            <person name="Butts T."/>
            <person name="Chaumot A."/>
            <person name="Denell R.E."/>
            <person name="Ferrier D.E."/>
            <person name="Friedrich M."/>
            <person name="Gordon C.M."/>
            <person name="Jindra M."/>
            <person name="Klingler M."/>
            <person name="Lan Q."/>
            <person name="Lattorff H.M."/>
            <person name="Laudet V."/>
            <person name="von Levetsow C."/>
            <person name="Liu Z."/>
            <person name="Lutz R."/>
            <person name="Lynch J.A."/>
            <person name="da Fonseca R.N."/>
            <person name="Posnien N."/>
            <person name="Reuter R."/>
            <person name="Roth S."/>
            <person name="Savard J."/>
            <person name="Schinko J.B."/>
            <person name="Schmitt C."/>
            <person name="Schoppmeier M."/>
            <person name="Schroder R."/>
            <person name="Shippy T.D."/>
            <person name="Simonnet F."/>
            <person name="Marques-Souza H."/>
            <person name="Tautz D."/>
            <person name="Tomoyasu Y."/>
            <person name="Trauner J."/>
            <person name="Van der Zee M."/>
            <person name="Vervoort M."/>
            <person name="Wittkopp N."/>
            <person name="Wimmer E.A."/>
            <person name="Yang X."/>
            <person name="Jones A.K."/>
            <person name="Sattelle D.B."/>
            <person name="Ebert P.R."/>
            <person name="Nelson D."/>
            <person name="Scott J.G."/>
            <person name="Beeman R.W."/>
            <person name="Muthukrishnan S."/>
            <person name="Kramer K.J."/>
            <person name="Arakane Y."/>
            <person name="Beeman R.W."/>
            <person name="Zhu Q."/>
            <person name="Hogenkamp D."/>
            <person name="Dixit R."/>
            <person name="Oppert B."/>
            <person name="Jiang H."/>
            <person name="Zou Z."/>
            <person name="Marshall J."/>
            <person name="Elpidina E."/>
            <person name="Vinokurov K."/>
            <person name="Oppert C."/>
            <person name="Zou Z."/>
            <person name="Evans J."/>
            <person name="Lu Z."/>
            <person name="Zhao P."/>
            <person name="Sumathipala N."/>
            <person name="Altincicek B."/>
            <person name="Vilcinskas A."/>
            <person name="Williams M."/>
            <person name="Hultmark D."/>
            <person name="Hetru C."/>
            <person name="Jiang H."/>
            <person name="Grimmelikhuijzen C.J."/>
            <person name="Hauser F."/>
            <person name="Cazzamali G."/>
            <person name="Williamson M."/>
            <person name="Park Y."/>
            <person name="Li B."/>
            <person name="Tanaka Y."/>
            <person name="Predel R."/>
            <person name="Neupert S."/>
            <person name="Schachtner J."/>
            <person name="Verleyen P."/>
            <person name="Raible F."/>
            <person name="Bork P."/>
            <person name="Friedrich M."/>
            <person name="Walden K.K."/>
            <person name="Robertson H.M."/>
            <person name="Angeli S."/>
            <person name="Foret S."/>
            <person name="Bucher G."/>
            <person name="Schuetz S."/>
            <person name="Maleszka R."/>
            <person name="Wimmer E.A."/>
            <person name="Beeman R.W."/>
            <person name="Lorenzen M."/>
            <person name="Tomoyasu Y."/>
            <person name="Miller S.C."/>
            <person name="Grossmann D."/>
            <person name="Bucher G."/>
        </authorList>
    </citation>
    <scope>NUCLEOTIDE SEQUENCE [LARGE SCALE GENOMIC DNA]</scope>
    <source>
        <strain evidence="6 7">Georgia GA2</strain>
    </source>
</reference>
<dbReference type="PANTHER" id="PTHR24064">
    <property type="entry name" value="SOLUTE CARRIER FAMILY 22 MEMBER"/>
    <property type="match status" value="1"/>
</dbReference>
<dbReference type="Gene3D" id="1.20.1250.20">
    <property type="entry name" value="MFS general substrate transporter like domains"/>
    <property type="match status" value="1"/>
</dbReference>
<keyword evidence="2 5" id="KW-0812">Transmembrane</keyword>
<dbReference type="OMA" id="AFKNFKW"/>
<reference evidence="6 7" key="2">
    <citation type="journal article" date="2010" name="Nucleic Acids Res.">
        <title>BeetleBase in 2010: revisions to provide comprehensive genomic information for Tribolium castaneum.</title>
        <authorList>
            <person name="Kim H.S."/>
            <person name="Murphy T."/>
            <person name="Xia J."/>
            <person name="Caragea D."/>
            <person name="Park Y."/>
            <person name="Beeman R.W."/>
            <person name="Lorenzen M.D."/>
            <person name="Butcher S."/>
            <person name="Manak J.R."/>
            <person name="Brown S.J."/>
        </authorList>
    </citation>
    <scope>GENOME REANNOTATION</scope>
    <source>
        <strain evidence="6 7">Georgia GA2</strain>
    </source>
</reference>
<feature type="transmembrane region" description="Helical" evidence="5">
    <location>
        <begin position="118"/>
        <end position="137"/>
    </location>
</feature>
<evidence type="ECO:0000256" key="4">
    <source>
        <dbReference type="ARBA" id="ARBA00023136"/>
    </source>
</evidence>
<evidence type="ECO:0000313" key="6">
    <source>
        <dbReference type="EMBL" id="EFA11923.2"/>
    </source>
</evidence>
<dbReference type="SUPFAM" id="SSF103473">
    <property type="entry name" value="MFS general substrate transporter"/>
    <property type="match status" value="1"/>
</dbReference>
<accession>D7EL70</accession>
<dbReference type="AlphaFoldDB" id="D7EL70"/>
<dbReference type="GO" id="GO:0016020">
    <property type="term" value="C:membrane"/>
    <property type="evidence" value="ECO:0007669"/>
    <property type="project" value="UniProtKB-SubCell"/>
</dbReference>
<feature type="transmembrane region" description="Helical" evidence="5">
    <location>
        <begin position="334"/>
        <end position="351"/>
    </location>
</feature>
<proteinExistence type="predicted"/>
<gene>
    <name evidence="6" type="primary">AUGUSTUS-3.0.2_12933</name>
    <name evidence="6" type="ORF">TcasGA2_TC012933</name>
</gene>
<evidence type="ECO:0000313" key="7">
    <source>
        <dbReference type="Proteomes" id="UP000007266"/>
    </source>
</evidence>
<dbReference type="FunCoup" id="D7EL70">
    <property type="interactions" value="4"/>
</dbReference>
<feature type="transmembrane region" description="Helical" evidence="5">
    <location>
        <begin position="272"/>
        <end position="292"/>
    </location>
</feature>
<keyword evidence="7" id="KW-1185">Reference proteome</keyword>
<organism evidence="6 7">
    <name type="scientific">Tribolium castaneum</name>
    <name type="common">Red flour beetle</name>
    <dbReference type="NCBI Taxonomy" id="7070"/>
    <lineage>
        <taxon>Eukaryota</taxon>
        <taxon>Metazoa</taxon>
        <taxon>Ecdysozoa</taxon>
        <taxon>Arthropoda</taxon>
        <taxon>Hexapoda</taxon>
        <taxon>Insecta</taxon>
        <taxon>Pterygota</taxon>
        <taxon>Neoptera</taxon>
        <taxon>Endopterygota</taxon>
        <taxon>Coleoptera</taxon>
        <taxon>Polyphaga</taxon>
        <taxon>Cucujiformia</taxon>
        <taxon>Tenebrionidae</taxon>
        <taxon>Tenebrionidae incertae sedis</taxon>
        <taxon>Tribolium</taxon>
    </lineage>
</organism>
<feature type="transmembrane region" description="Helical" evidence="5">
    <location>
        <begin position="182"/>
        <end position="203"/>
    </location>
</feature>
<dbReference type="Proteomes" id="UP000007266">
    <property type="component" value="Linkage group 2"/>
</dbReference>
<dbReference type="GO" id="GO:0022857">
    <property type="term" value="F:transmembrane transporter activity"/>
    <property type="evidence" value="ECO:0007669"/>
    <property type="project" value="InterPro"/>
</dbReference>
<evidence type="ECO:0000256" key="5">
    <source>
        <dbReference type="SAM" id="Phobius"/>
    </source>
</evidence>
<dbReference type="InParanoid" id="D7EL70"/>
<name>D7EL70_TRICA</name>
<feature type="transmembrane region" description="Helical" evidence="5">
    <location>
        <begin position="304"/>
        <end position="322"/>
    </location>
</feature>
<comment type="subcellular location">
    <subcellularLocation>
        <location evidence="1">Membrane</location>
        <topology evidence="1">Multi-pass membrane protein</topology>
    </subcellularLocation>
</comment>